<organism evidence="9 10">
    <name type="scientific">Pilimelia columellifera subsp. columellifera</name>
    <dbReference type="NCBI Taxonomy" id="706583"/>
    <lineage>
        <taxon>Bacteria</taxon>
        <taxon>Bacillati</taxon>
        <taxon>Actinomycetota</taxon>
        <taxon>Actinomycetes</taxon>
        <taxon>Micromonosporales</taxon>
        <taxon>Micromonosporaceae</taxon>
        <taxon>Pilimelia</taxon>
    </lineage>
</organism>
<name>A0ABN3NPB7_9ACTN</name>
<evidence type="ECO:0000256" key="8">
    <source>
        <dbReference type="SAM" id="Phobius"/>
    </source>
</evidence>
<dbReference type="EMBL" id="BAAARY010000017">
    <property type="protein sequence ID" value="GAA2529534.1"/>
    <property type="molecule type" value="Genomic_DNA"/>
</dbReference>
<feature type="transmembrane region" description="Helical" evidence="8">
    <location>
        <begin position="123"/>
        <end position="143"/>
    </location>
</feature>
<evidence type="ECO:0000313" key="9">
    <source>
        <dbReference type="EMBL" id="GAA2529534.1"/>
    </source>
</evidence>
<keyword evidence="7 8" id="KW-0472">Membrane</keyword>
<dbReference type="Proteomes" id="UP001499978">
    <property type="component" value="Unassembled WGS sequence"/>
</dbReference>
<evidence type="ECO:0000256" key="4">
    <source>
        <dbReference type="ARBA" id="ARBA00022475"/>
    </source>
</evidence>
<reference evidence="9 10" key="1">
    <citation type="journal article" date="2019" name="Int. J. Syst. Evol. Microbiol.">
        <title>The Global Catalogue of Microorganisms (GCM) 10K type strain sequencing project: providing services to taxonomists for standard genome sequencing and annotation.</title>
        <authorList>
            <consortium name="The Broad Institute Genomics Platform"/>
            <consortium name="The Broad Institute Genome Sequencing Center for Infectious Disease"/>
            <person name="Wu L."/>
            <person name="Ma J."/>
        </authorList>
    </citation>
    <scope>NUCLEOTIDE SEQUENCE [LARGE SCALE GENOMIC DNA]</scope>
    <source>
        <strain evidence="9 10">JCM 3367</strain>
    </source>
</reference>
<dbReference type="PANTHER" id="PTHR36838">
    <property type="entry name" value="AUXIN EFFLUX CARRIER FAMILY PROTEIN"/>
    <property type="match status" value="1"/>
</dbReference>
<dbReference type="InterPro" id="IPR038770">
    <property type="entry name" value="Na+/solute_symporter_sf"/>
</dbReference>
<keyword evidence="6 8" id="KW-1133">Transmembrane helix</keyword>
<dbReference type="Pfam" id="PF03547">
    <property type="entry name" value="Mem_trans"/>
    <property type="match status" value="2"/>
</dbReference>
<protein>
    <submittedName>
        <fullName evidence="9">AEC family transporter</fullName>
    </submittedName>
</protein>
<evidence type="ECO:0000256" key="1">
    <source>
        <dbReference type="ARBA" id="ARBA00004651"/>
    </source>
</evidence>
<dbReference type="RefSeq" id="WP_344173725.1">
    <property type="nucleotide sequence ID" value="NZ_BAAARY010000017.1"/>
</dbReference>
<keyword evidence="3" id="KW-0813">Transport</keyword>
<proteinExistence type="inferred from homology"/>
<evidence type="ECO:0000256" key="5">
    <source>
        <dbReference type="ARBA" id="ARBA00022692"/>
    </source>
</evidence>
<feature type="transmembrane region" description="Helical" evidence="8">
    <location>
        <begin position="6"/>
        <end position="21"/>
    </location>
</feature>
<gene>
    <name evidence="9" type="ORF">GCM10010201_30960</name>
</gene>
<feature type="transmembrane region" description="Helical" evidence="8">
    <location>
        <begin position="164"/>
        <end position="185"/>
    </location>
</feature>
<sequence>MGVVAAFGPIWILTAAGYLARRLGLVGQQATAALGRLVFHLAMPAALFLTLSKTPVTDLGAGRALIAFGASMAIVIVVGWVLAERWHGRRDGEPVIWGMAAGYVNSANLGLPVALHVLGDASFMAQALLLQVLVVTPLILIALERRRGGGRMRLRRVAGLPLRNPIILGSALGVAVSVSDVPLPVVAQTSLALLAAAAVPLALLTLGASLHRDQPASRVPLTEVAAVTSLKVLGQPLVAYGIGLALQLTPAQLLAVVVCAALPTAQNTFIFAQEHQAGEEFASRVVLLTTMLSLGILAAAPALLS</sequence>
<feature type="transmembrane region" description="Helical" evidence="8">
    <location>
        <begin position="64"/>
        <end position="83"/>
    </location>
</feature>
<comment type="subcellular location">
    <subcellularLocation>
        <location evidence="1">Cell membrane</location>
        <topology evidence="1">Multi-pass membrane protein</topology>
    </subcellularLocation>
</comment>
<keyword evidence="10" id="KW-1185">Reference proteome</keyword>
<accession>A0ABN3NPB7</accession>
<evidence type="ECO:0000256" key="2">
    <source>
        <dbReference type="ARBA" id="ARBA00010145"/>
    </source>
</evidence>
<feature type="transmembrane region" description="Helical" evidence="8">
    <location>
        <begin position="191"/>
        <end position="210"/>
    </location>
</feature>
<feature type="transmembrane region" description="Helical" evidence="8">
    <location>
        <begin position="33"/>
        <end position="52"/>
    </location>
</feature>
<dbReference type="Gene3D" id="1.20.1530.20">
    <property type="match status" value="1"/>
</dbReference>
<feature type="transmembrane region" description="Helical" evidence="8">
    <location>
        <begin position="237"/>
        <end position="265"/>
    </location>
</feature>
<comment type="caution">
    <text evidence="9">The sequence shown here is derived from an EMBL/GenBank/DDBJ whole genome shotgun (WGS) entry which is preliminary data.</text>
</comment>
<keyword evidence="5 8" id="KW-0812">Transmembrane</keyword>
<keyword evidence="4" id="KW-1003">Cell membrane</keyword>
<dbReference type="PANTHER" id="PTHR36838:SF3">
    <property type="entry name" value="TRANSPORTER AUXIN EFFLUX CARRIER EC FAMILY"/>
    <property type="match status" value="1"/>
</dbReference>
<evidence type="ECO:0000313" key="10">
    <source>
        <dbReference type="Proteomes" id="UP001499978"/>
    </source>
</evidence>
<feature type="transmembrane region" description="Helical" evidence="8">
    <location>
        <begin position="285"/>
        <end position="304"/>
    </location>
</feature>
<evidence type="ECO:0000256" key="3">
    <source>
        <dbReference type="ARBA" id="ARBA00022448"/>
    </source>
</evidence>
<evidence type="ECO:0000256" key="7">
    <source>
        <dbReference type="ARBA" id="ARBA00023136"/>
    </source>
</evidence>
<comment type="similarity">
    <text evidence="2">Belongs to the auxin efflux carrier (TC 2.A.69) family.</text>
</comment>
<evidence type="ECO:0000256" key="6">
    <source>
        <dbReference type="ARBA" id="ARBA00022989"/>
    </source>
</evidence>
<dbReference type="InterPro" id="IPR004776">
    <property type="entry name" value="Mem_transp_PIN-like"/>
</dbReference>
<feature type="transmembrane region" description="Helical" evidence="8">
    <location>
        <begin position="95"/>
        <end position="117"/>
    </location>
</feature>